<dbReference type="Proteomes" id="UP000799538">
    <property type="component" value="Unassembled WGS sequence"/>
</dbReference>
<evidence type="ECO:0000313" key="3">
    <source>
        <dbReference type="EMBL" id="KAF2225702.1"/>
    </source>
</evidence>
<dbReference type="OrthoDB" id="10420651at2759"/>
<sequence length="229" mass="24625">MADNTNIQPDEAHEILARSVEFTSGASLRSRTSQDSLATTRPVSDSKQPIPIILAESDFHLATLSRLLTTARTRSPLDTHTASSARRPPPRATPEAERDALLAKNQQLASALNRAKMERSVSVLAEMQAVQKMEELRRENRDLASVVRLLEKEVDRLSLGVLVAGTTPVKSPAGKGGSPTSSEKKAMNDDGSGVEGNGDIQTPTKQRSSTTTSRRTQGTEGQEAGEQQA</sequence>
<keyword evidence="4" id="KW-1185">Reference proteome</keyword>
<evidence type="ECO:0000256" key="1">
    <source>
        <dbReference type="SAM" id="Coils"/>
    </source>
</evidence>
<keyword evidence="1" id="KW-0175">Coiled coil</keyword>
<reference evidence="4" key="1">
    <citation type="journal article" date="2020" name="Stud. Mycol.">
        <title>101 Dothideomycetes genomes: A test case for predicting lifestyles and emergence of pathogens.</title>
        <authorList>
            <person name="Haridas S."/>
            <person name="Albert R."/>
            <person name="Binder M."/>
            <person name="Bloem J."/>
            <person name="LaButti K."/>
            <person name="Salamov A."/>
            <person name="Andreopoulos B."/>
            <person name="Baker S."/>
            <person name="Barry K."/>
            <person name="Bills G."/>
            <person name="Bluhm B."/>
            <person name="Cannon C."/>
            <person name="Castanera R."/>
            <person name="Culley D."/>
            <person name="Daum C."/>
            <person name="Ezra D."/>
            <person name="Gonzalez J."/>
            <person name="Henrissat B."/>
            <person name="Kuo A."/>
            <person name="Liang C."/>
            <person name="Lipzen A."/>
            <person name="Lutzoni F."/>
            <person name="Magnuson J."/>
            <person name="Mondo S."/>
            <person name="Nolan M."/>
            <person name="Ohm R."/>
            <person name="Pangilinan J."/>
            <person name="Park H.-J."/>
            <person name="Ramirez L."/>
            <person name="Alfaro M."/>
            <person name="Sun H."/>
            <person name="Tritt A."/>
            <person name="Yoshinaga Y."/>
            <person name="Zwiers L.-H."/>
            <person name="Turgeon B."/>
            <person name="Goodwin S."/>
            <person name="Spatafora J."/>
            <person name="Crous P."/>
            <person name="Grigoriev I."/>
        </authorList>
    </citation>
    <scope>NUCLEOTIDE SEQUENCE [LARGE SCALE GENOMIC DNA]</scope>
    <source>
        <strain evidence="4">CECT 20119</strain>
    </source>
</reference>
<evidence type="ECO:0000256" key="2">
    <source>
        <dbReference type="SAM" id="MobiDB-lite"/>
    </source>
</evidence>
<dbReference type="EMBL" id="ML992503">
    <property type="protein sequence ID" value="KAF2225702.1"/>
    <property type="molecule type" value="Genomic_DNA"/>
</dbReference>
<organism evidence="3 4">
    <name type="scientific">Elsinoe ampelina</name>
    <dbReference type="NCBI Taxonomy" id="302913"/>
    <lineage>
        <taxon>Eukaryota</taxon>
        <taxon>Fungi</taxon>
        <taxon>Dikarya</taxon>
        <taxon>Ascomycota</taxon>
        <taxon>Pezizomycotina</taxon>
        <taxon>Dothideomycetes</taxon>
        <taxon>Dothideomycetidae</taxon>
        <taxon>Myriangiales</taxon>
        <taxon>Elsinoaceae</taxon>
        <taxon>Elsinoe</taxon>
    </lineage>
</organism>
<evidence type="ECO:0000313" key="4">
    <source>
        <dbReference type="Proteomes" id="UP000799538"/>
    </source>
</evidence>
<name>A0A6A6GIZ4_9PEZI</name>
<protein>
    <submittedName>
        <fullName evidence="3">Uncharacterized protein</fullName>
    </submittedName>
</protein>
<proteinExistence type="predicted"/>
<feature type="region of interest" description="Disordered" evidence="2">
    <location>
        <begin position="166"/>
        <end position="229"/>
    </location>
</feature>
<gene>
    <name evidence="3" type="ORF">BDZ85DRAFT_279368</name>
</gene>
<feature type="compositionally biased region" description="Low complexity" evidence="2">
    <location>
        <begin position="201"/>
        <end position="229"/>
    </location>
</feature>
<feature type="coiled-coil region" evidence="1">
    <location>
        <begin position="98"/>
        <end position="153"/>
    </location>
</feature>
<feature type="region of interest" description="Disordered" evidence="2">
    <location>
        <begin position="72"/>
        <end position="98"/>
    </location>
</feature>
<accession>A0A6A6GIZ4</accession>
<feature type="compositionally biased region" description="Polar residues" evidence="2">
    <location>
        <begin position="22"/>
        <end position="47"/>
    </location>
</feature>
<feature type="region of interest" description="Disordered" evidence="2">
    <location>
        <begin position="22"/>
        <end position="48"/>
    </location>
</feature>
<dbReference type="AlphaFoldDB" id="A0A6A6GIZ4"/>